<feature type="region of interest" description="Disordered" evidence="6">
    <location>
        <begin position="688"/>
        <end position="708"/>
    </location>
</feature>
<sequence>MIWTKSSFWSRKESLLSLTLLISACLSAPLGQACTVEDGNFLQVMQLEEELTIGTVIGSLHLDKPAEVSKLEVSEFNPYIDLVTRDSNGSMSADFVISERIDVDTGLNRLQTMYIECTTQQRLKLEIEMEFEIEDVNDHSPVFTLSSGYNFTISERAAPGAYVGAVMAKDGDIKNSHVSYELAADPLIHEIFELRTMTGGKSAIYTLSPLDYETKKEYTFTVLAKDCQTRRNCGNKQQTSVASVTVNIKNEDDLRPKFNQYNYRVSLSQEVKMGDLVVQVTAYDQDDFNEPIEYFLYGDGSEYFHIDKATGKVTVLDTSKLDLGTTFLFQVQAQQLSDPGMKDVTTLIITIVSTDWDKPEFTKRSYATSISEYTKLNSTILSMAINYNPQSDPVVVKVVDSASDDGGSSYFATTHRGNNVDLRLVKSLDYEHKTVHRVTVVASNGKHSDAVEVTVNVLNENDNNPLFDKDSYTFNTFYVEQGIVGSVSASDPDDVNEDVLYKILHSDVSELFAINKNGIISLAGQKGLYTRDSYTLIIEAVDSGLPPRTANIVVTINLQLSVEVKAASVKSSVESLSSPLTYGIIGSAVVVVIIVVIGVVCFVYHRKVSQHKKRRRQAEENNKKQIDGQAFIPLCVDHHSNTLHSRQGNTYTDMLDLNDDENYRLMWASEVHSTRSGMTGVHTLTSPRTPHAGSDSGRSSCTHQHSHSDCGSRLINSTSAALRHGNTHKYLQEQARQHSTGGRDLDNSYLVQALPPPAFRSPNMNRRASVSGSTYSDYAGSVTSDYGSNTVSSEVHCKLMNEDMDNHNASNLQSDVQSKVGTSSAANSPTHSETDNELLTQHHSATNFKDQPADVIVINSKPAAKVVTANQLNEVNIKRSLSTFQGDAV</sequence>
<evidence type="ECO:0000256" key="1">
    <source>
        <dbReference type="ARBA" id="ARBA00004167"/>
    </source>
</evidence>
<dbReference type="GO" id="GO:0007156">
    <property type="term" value="P:homophilic cell adhesion via plasma membrane adhesion molecules"/>
    <property type="evidence" value="ECO:0007669"/>
    <property type="project" value="InterPro"/>
</dbReference>
<feature type="chain" id="PRO_5029679859" evidence="8">
    <location>
        <begin position="34"/>
        <end position="889"/>
    </location>
</feature>
<dbReference type="EMBL" id="VXIV02003349">
    <property type="protein sequence ID" value="KAF6017953.1"/>
    <property type="molecule type" value="Genomic_DNA"/>
</dbReference>
<dbReference type="Gene3D" id="2.60.40.60">
    <property type="entry name" value="Cadherins"/>
    <property type="match status" value="4"/>
</dbReference>
<evidence type="ECO:0000256" key="5">
    <source>
        <dbReference type="PROSITE-ProRule" id="PRU00043"/>
    </source>
</evidence>
<dbReference type="AlphaFoldDB" id="A0A7J7IVL2"/>
<keyword evidence="11" id="KW-1185">Reference proteome</keyword>
<evidence type="ECO:0000256" key="3">
    <source>
        <dbReference type="ARBA" id="ARBA00022989"/>
    </source>
</evidence>
<protein>
    <submittedName>
        <fullName evidence="10">CELSR1</fullName>
    </submittedName>
</protein>
<keyword evidence="5" id="KW-0106">Calcium</keyword>
<dbReference type="Proteomes" id="UP000593567">
    <property type="component" value="Unassembled WGS sequence"/>
</dbReference>
<feature type="compositionally biased region" description="Polar residues" evidence="6">
    <location>
        <begin position="807"/>
        <end position="837"/>
    </location>
</feature>
<proteinExistence type="predicted"/>
<accession>A0A7J7IVL2</accession>
<keyword evidence="4" id="KW-0325">Glycoprotein</keyword>
<dbReference type="OrthoDB" id="6144753at2759"/>
<keyword evidence="7" id="KW-0472">Membrane</keyword>
<dbReference type="PROSITE" id="PS51257">
    <property type="entry name" value="PROKAR_LIPOPROTEIN"/>
    <property type="match status" value="1"/>
</dbReference>
<feature type="transmembrane region" description="Helical" evidence="7">
    <location>
        <begin position="580"/>
        <end position="605"/>
    </location>
</feature>
<keyword evidence="3 7" id="KW-1133">Transmembrane helix</keyword>
<evidence type="ECO:0000256" key="6">
    <source>
        <dbReference type="SAM" id="MobiDB-lite"/>
    </source>
</evidence>
<dbReference type="CDD" id="cd11304">
    <property type="entry name" value="Cadherin_repeat"/>
    <property type="match status" value="4"/>
</dbReference>
<evidence type="ECO:0000256" key="2">
    <source>
        <dbReference type="ARBA" id="ARBA00022692"/>
    </source>
</evidence>
<dbReference type="SUPFAM" id="SSF49313">
    <property type="entry name" value="Cadherin-like"/>
    <property type="match status" value="4"/>
</dbReference>
<gene>
    <name evidence="10" type="ORF">EB796_023713</name>
</gene>
<feature type="domain" description="Cadherin" evidence="9">
    <location>
        <begin position="484"/>
        <end position="558"/>
    </location>
</feature>
<dbReference type="GO" id="GO:0005509">
    <property type="term" value="F:calcium ion binding"/>
    <property type="evidence" value="ECO:0007669"/>
    <property type="project" value="UniProtKB-UniRule"/>
</dbReference>
<evidence type="ECO:0000256" key="4">
    <source>
        <dbReference type="ARBA" id="ARBA00023180"/>
    </source>
</evidence>
<name>A0A7J7IVL2_BUGNE</name>
<keyword evidence="2 7" id="KW-0812">Transmembrane</keyword>
<feature type="domain" description="Cadherin" evidence="9">
    <location>
        <begin position="145"/>
        <end position="258"/>
    </location>
</feature>
<dbReference type="InterPro" id="IPR015919">
    <property type="entry name" value="Cadherin-like_sf"/>
</dbReference>
<evidence type="ECO:0000256" key="7">
    <source>
        <dbReference type="SAM" id="Phobius"/>
    </source>
</evidence>
<dbReference type="Pfam" id="PF00028">
    <property type="entry name" value="Cadherin"/>
    <property type="match status" value="3"/>
</dbReference>
<comment type="caution">
    <text evidence="10">The sequence shown here is derived from an EMBL/GenBank/DDBJ whole genome shotgun (WGS) entry which is preliminary data.</text>
</comment>
<feature type="region of interest" description="Disordered" evidence="6">
    <location>
        <begin position="805"/>
        <end position="837"/>
    </location>
</feature>
<comment type="subcellular location">
    <subcellularLocation>
        <location evidence="1">Membrane</location>
        <topology evidence="1">Single-pass membrane protein</topology>
    </subcellularLocation>
</comment>
<dbReference type="InterPro" id="IPR002126">
    <property type="entry name" value="Cadherin-like_dom"/>
</dbReference>
<dbReference type="PANTHER" id="PTHR24028">
    <property type="entry name" value="CADHERIN-87A"/>
    <property type="match status" value="1"/>
</dbReference>
<dbReference type="PRINTS" id="PR00205">
    <property type="entry name" value="CADHERIN"/>
</dbReference>
<dbReference type="PROSITE" id="PS50268">
    <property type="entry name" value="CADHERIN_2"/>
    <property type="match status" value="4"/>
</dbReference>
<organism evidence="10 11">
    <name type="scientific">Bugula neritina</name>
    <name type="common">Brown bryozoan</name>
    <name type="synonym">Sertularia neritina</name>
    <dbReference type="NCBI Taxonomy" id="10212"/>
    <lineage>
        <taxon>Eukaryota</taxon>
        <taxon>Metazoa</taxon>
        <taxon>Spiralia</taxon>
        <taxon>Lophotrochozoa</taxon>
        <taxon>Bryozoa</taxon>
        <taxon>Gymnolaemata</taxon>
        <taxon>Cheilostomatida</taxon>
        <taxon>Flustrina</taxon>
        <taxon>Buguloidea</taxon>
        <taxon>Bugulidae</taxon>
        <taxon>Bugula</taxon>
    </lineage>
</organism>
<dbReference type="InterPro" id="IPR050174">
    <property type="entry name" value="Protocadherin/Cadherin-CA"/>
</dbReference>
<reference evidence="10" key="1">
    <citation type="submission" date="2020-06" db="EMBL/GenBank/DDBJ databases">
        <title>Draft genome of Bugula neritina, a colonial animal packing powerful symbionts and potential medicines.</title>
        <authorList>
            <person name="Rayko M."/>
        </authorList>
    </citation>
    <scope>NUCLEOTIDE SEQUENCE [LARGE SCALE GENOMIC DNA]</scope>
    <source>
        <strain evidence="10">Kwan_BN1</strain>
    </source>
</reference>
<evidence type="ECO:0000256" key="8">
    <source>
        <dbReference type="SAM" id="SignalP"/>
    </source>
</evidence>
<evidence type="ECO:0000313" key="11">
    <source>
        <dbReference type="Proteomes" id="UP000593567"/>
    </source>
</evidence>
<evidence type="ECO:0000313" key="10">
    <source>
        <dbReference type="EMBL" id="KAF6017953.1"/>
    </source>
</evidence>
<feature type="domain" description="Cadherin" evidence="9">
    <location>
        <begin position="259"/>
        <end position="361"/>
    </location>
</feature>
<evidence type="ECO:0000259" key="9">
    <source>
        <dbReference type="PROSITE" id="PS50268"/>
    </source>
</evidence>
<feature type="domain" description="Cadherin" evidence="9">
    <location>
        <begin position="362"/>
        <end position="467"/>
    </location>
</feature>
<keyword evidence="8" id="KW-0732">Signal</keyword>
<feature type="signal peptide" evidence="8">
    <location>
        <begin position="1"/>
        <end position="33"/>
    </location>
</feature>
<dbReference type="GO" id="GO:0005886">
    <property type="term" value="C:plasma membrane"/>
    <property type="evidence" value="ECO:0007669"/>
    <property type="project" value="TreeGrafter"/>
</dbReference>
<dbReference type="SMART" id="SM00112">
    <property type="entry name" value="CA"/>
    <property type="match status" value="4"/>
</dbReference>
<dbReference type="PANTHER" id="PTHR24028:SF146">
    <property type="entry name" value="CADHERIN 96CB, ISOFORM D-RELATED"/>
    <property type="match status" value="1"/>
</dbReference>